<accession>A0A516KMY1</accession>
<reference evidence="1 2" key="1">
    <citation type="submission" date="2019-06" db="EMBL/GenBank/DDBJ databases">
        <authorList>
            <person name="Hertel R."/>
        </authorList>
    </citation>
    <scope>NUCLEOTIDE SEQUENCE [LARGE SCALE GENOMIC DNA]</scope>
</reference>
<proteinExistence type="predicted"/>
<name>A0A516KMY1_9CAUD</name>
<dbReference type="EMBL" id="MN043729">
    <property type="protein sequence ID" value="QDP42952.1"/>
    <property type="molecule type" value="Genomic_DNA"/>
</dbReference>
<evidence type="ECO:0000313" key="2">
    <source>
        <dbReference type="Proteomes" id="UP000317800"/>
    </source>
</evidence>
<organism evidence="1 2">
    <name type="scientific">Bacillus phage vB_BmeM-Goe8</name>
    <dbReference type="NCBI Taxonomy" id="2593638"/>
    <lineage>
        <taxon>Viruses</taxon>
        <taxon>Duplodnaviria</taxon>
        <taxon>Heunggongvirae</taxon>
        <taxon>Uroviricota</taxon>
        <taxon>Caudoviricetes</taxon>
        <taxon>Herelleviridae</taxon>
        <taxon>Bastillevirinae</taxon>
        <taxon>Goettingenvirus</taxon>
        <taxon>Goettingenvirus goe8</taxon>
    </lineage>
</organism>
<evidence type="ECO:0000313" key="1">
    <source>
        <dbReference type="EMBL" id="QDP42952.1"/>
    </source>
</evidence>
<sequence>MKTAEQIYEEIVIAKADLKEATSLVDMIENKLGKGPEYKVACRIENKADLRVKQLLEKEYDDQ</sequence>
<dbReference type="Proteomes" id="UP000317800">
    <property type="component" value="Segment"/>
</dbReference>
<gene>
    <name evidence="1" type="ORF">Goe8_c01790</name>
</gene>
<keyword evidence="2" id="KW-1185">Reference proteome</keyword>
<protein>
    <submittedName>
        <fullName evidence="1">Uncharacterized protein</fullName>
    </submittedName>
</protein>